<evidence type="ECO:0000313" key="3">
    <source>
        <dbReference type="Proteomes" id="UP000765509"/>
    </source>
</evidence>
<organism evidence="2 3">
    <name type="scientific">Austropuccinia psidii MF-1</name>
    <dbReference type="NCBI Taxonomy" id="1389203"/>
    <lineage>
        <taxon>Eukaryota</taxon>
        <taxon>Fungi</taxon>
        <taxon>Dikarya</taxon>
        <taxon>Basidiomycota</taxon>
        <taxon>Pucciniomycotina</taxon>
        <taxon>Pucciniomycetes</taxon>
        <taxon>Pucciniales</taxon>
        <taxon>Sphaerophragmiaceae</taxon>
        <taxon>Austropuccinia</taxon>
    </lineage>
</organism>
<name>A0A9Q3CNN9_9BASI</name>
<protein>
    <submittedName>
        <fullName evidence="2">Uncharacterized protein</fullName>
    </submittedName>
</protein>
<dbReference type="Proteomes" id="UP000765509">
    <property type="component" value="Unassembled WGS sequence"/>
</dbReference>
<gene>
    <name evidence="2" type="ORF">O181_025507</name>
</gene>
<feature type="compositionally biased region" description="Polar residues" evidence="1">
    <location>
        <begin position="31"/>
        <end position="51"/>
    </location>
</feature>
<proteinExistence type="predicted"/>
<dbReference type="EMBL" id="AVOT02008332">
    <property type="protein sequence ID" value="MBW0485792.1"/>
    <property type="molecule type" value="Genomic_DNA"/>
</dbReference>
<keyword evidence="3" id="KW-1185">Reference proteome</keyword>
<evidence type="ECO:0000313" key="2">
    <source>
        <dbReference type="EMBL" id="MBW0485792.1"/>
    </source>
</evidence>
<comment type="caution">
    <text evidence="2">The sequence shown here is derived from an EMBL/GenBank/DDBJ whole genome shotgun (WGS) entry which is preliminary data.</text>
</comment>
<sequence>MVDIEGNQTHFTIHFPIQQKPQTRGLEEYESSSSAPPTPQRTFSMENGQQKVQQSIPLGRTWSKFQEDMSQRDRIQRLMVITKSCNPTRQFRHLEERETRIRENQATIQAIEEQLNQTGHTQIPSCSQVVGQAGSQVASNN</sequence>
<reference evidence="2" key="1">
    <citation type="submission" date="2021-03" db="EMBL/GenBank/DDBJ databases">
        <title>Draft genome sequence of rust myrtle Austropuccinia psidii MF-1, a brazilian biotype.</title>
        <authorList>
            <person name="Quecine M.C."/>
            <person name="Pachon D.M.R."/>
            <person name="Bonatelli M.L."/>
            <person name="Correr F.H."/>
            <person name="Franceschini L.M."/>
            <person name="Leite T.F."/>
            <person name="Margarido G.R.A."/>
            <person name="Almeida C.A."/>
            <person name="Ferrarezi J.A."/>
            <person name="Labate C.A."/>
        </authorList>
    </citation>
    <scope>NUCLEOTIDE SEQUENCE</scope>
    <source>
        <strain evidence="2">MF-1</strain>
    </source>
</reference>
<dbReference type="AlphaFoldDB" id="A0A9Q3CNN9"/>
<feature type="region of interest" description="Disordered" evidence="1">
    <location>
        <begin position="18"/>
        <end position="51"/>
    </location>
</feature>
<accession>A0A9Q3CNN9</accession>
<evidence type="ECO:0000256" key="1">
    <source>
        <dbReference type="SAM" id="MobiDB-lite"/>
    </source>
</evidence>